<organism evidence="2 3">
    <name type="scientific">Colletotrichum asianum</name>
    <dbReference type="NCBI Taxonomy" id="702518"/>
    <lineage>
        <taxon>Eukaryota</taxon>
        <taxon>Fungi</taxon>
        <taxon>Dikarya</taxon>
        <taxon>Ascomycota</taxon>
        <taxon>Pezizomycotina</taxon>
        <taxon>Sordariomycetes</taxon>
        <taxon>Hypocreomycetidae</taxon>
        <taxon>Glomerellales</taxon>
        <taxon>Glomerellaceae</taxon>
        <taxon>Colletotrichum</taxon>
        <taxon>Colletotrichum gloeosporioides species complex</taxon>
    </lineage>
</organism>
<comment type="caution">
    <text evidence="2">The sequence shown here is derived from an EMBL/GenBank/DDBJ whole genome shotgun (WGS) entry which is preliminary data.</text>
</comment>
<feature type="coiled-coil region" evidence="1">
    <location>
        <begin position="127"/>
        <end position="154"/>
    </location>
</feature>
<reference evidence="2 3" key="1">
    <citation type="submission" date="2019-12" db="EMBL/GenBank/DDBJ databases">
        <title>A genome sequence resource for the geographically widespread anthracnose pathogen Colletotrichum asianum.</title>
        <authorList>
            <person name="Meng Y."/>
        </authorList>
    </citation>
    <scope>NUCLEOTIDE SEQUENCE [LARGE SCALE GENOMIC DNA]</scope>
    <source>
        <strain evidence="2 3">ICMP 18580</strain>
    </source>
</reference>
<evidence type="ECO:0000256" key="1">
    <source>
        <dbReference type="SAM" id="Coils"/>
    </source>
</evidence>
<protein>
    <submittedName>
        <fullName evidence="2">Uncharacterized protein</fullName>
    </submittedName>
</protein>
<evidence type="ECO:0000313" key="3">
    <source>
        <dbReference type="Proteomes" id="UP000434172"/>
    </source>
</evidence>
<proteinExistence type="predicted"/>
<keyword evidence="3" id="KW-1185">Reference proteome</keyword>
<evidence type="ECO:0000313" key="2">
    <source>
        <dbReference type="EMBL" id="KAF0316411.1"/>
    </source>
</evidence>
<dbReference type="OrthoDB" id="5047692at2759"/>
<sequence>MPTEETPAGTPATIPPSFVAAPHLLRSATVPASVPTSAKRLQRSFGPLFKAYAFALRAKISGGAGDMFSDDQAFFTSTSMQRGVPMKMSDAYTNARVFSLADCIQSDRSPTLNETERSFVRYLESYLDNVKDTSRTDEEKLRTAEEKYRAIKREASLQFELAEFKWKEALQRDPAMTLDNWIDKYGYGYRDACEERAWAKENLKRAQQTGSRDVLRQKDLMESALNSHDQLPGSNMPCALHDVSFNTLARNGEPPKDLVYRPLHVLPGFTFASEDWANRGFKEEDDPSSMRIDLLEGLTRTWKDLGFPQLDNTEKSFGKKDIESIRRTIGDWKLMLKYTDIHAFDVNRGLWNIPGFRAILPELARTAPVELKERVFQTTRILLAYNADLPI</sequence>
<gene>
    <name evidence="2" type="ORF">GQ607_016334</name>
</gene>
<dbReference type="EMBL" id="WOWK01000159">
    <property type="protein sequence ID" value="KAF0316411.1"/>
    <property type="molecule type" value="Genomic_DNA"/>
</dbReference>
<name>A0A8H3VTX9_9PEZI</name>
<dbReference type="Proteomes" id="UP000434172">
    <property type="component" value="Unassembled WGS sequence"/>
</dbReference>
<dbReference type="AlphaFoldDB" id="A0A8H3VTX9"/>
<accession>A0A8H3VTX9</accession>
<keyword evidence="1" id="KW-0175">Coiled coil</keyword>